<dbReference type="Pfam" id="PF00916">
    <property type="entry name" value="Sulfate_transp"/>
    <property type="match status" value="1"/>
</dbReference>
<feature type="transmembrane region" description="Helical" evidence="5">
    <location>
        <begin position="7"/>
        <end position="27"/>
    </location>
</feature>
<organism evidence="7">
    <name type="scientific">termite gut metagenome</name>
    <dbReference type="NCBI Taxonomy" id="433724"/>
    <lineage>
        <taxon>unclassified sequences</taxon>
        <taxon>metagenomes</taxon>
        <taxon>organismal metagenomes</taxon>
    </lineage>
</organism>
<dbReference type="AlphaFoldDB" id="A0A5J4QXR0"/>
<evidence type="ECO:0000256" key="4">
    <source>
        <dbReference type="ARBA" id="ARBA00023136"/>
    </source>
</evidence>
<evidence type="ECO:0000259" key="6">
    <source>
        <dbReference type="Pfam" id="PF00916"/>
    </source>
</evidence>
<feature type="non-terminal residue" evidence="7">
    <location>
        <position position="64"/>
    </location>
</feature>
<evidence type="ECO:0000256" key="2">
    <source>
        <dbReference type="ARBA" id="ARBA00022692"/>
    </source>
</evidence>
<comment type="caution">
    <text evidence="7">The sequence shown here is derived from an EMBL/GenBank/DDBJ whole genome shotgun (WGS) entry which is preliminary data.</text>
</comment>
<keyword evidence="3 5" id="KW-1133">Transmembrane helix</keyword>
<dbReference type="EMBL" id="SNRY01002148">
    <property type="protein sequence ID" value="KAA6326536.1"/>
    <property type="molecule type" value="Genomic_DNA"/>
</dbReference>
<evidence type="ECO:0000256" key="3">
    <source>
        <dbReference type="ARBA" id="ARBA00022989"/>
    </source>
</evidence>
<sequence>MADLMSGIIVGIVALPLAIAFGIASGVSPEKGIITAIIAGFIISLLGGSRVQIGGPTGAFIVIV</sequence>
<protein>
    <submittedName>
        <fullName evidence="7">Sulfate permease SulP family</fullName>
    </submittedName>
</protein>
<dbReference type="InterPro" id="IPR011547">
    <property type="entry name" value="SLC26A/SulP_dom"/>
</dbReference>
<proteinExistence type="predicted"/>
<feature type="domain" description="SLC26A/SulP transporter" evidence="6">
    <location>
        <begin position="2"/>
        <end position="64"/>
    </location>
</feature>
<reference evidence="7" key="1">
    <citation type="submission" date="2019-03" db="EMBL/GenBank/DDBJ databases">
        <title>Single cell metagenomics reveals metabolic interactions within the superorganism composed of flagellate Streblomastix strix and complex community of Bacteroidetes bacteria on its surface.</title>
        <authorList>
            <person name="Treitli S.C."/>
            <person name="Kolisko M."/>
            <person name="Husnik F."/>
            <person name="Keeling P."/>
            <person name="Hampl V."/>
        </authorList>
    </citation>
    <scope>NUCLEOTIDE SEQUENCE</scope>
    <source>
        <strain evidence="7">STM</strain>
    </source>
</reference>
<evidence type="ECO:0000256" key="5">
    <source>
        <dbReference type="SAM" id="Phobius"/>
    </source>
</evidence>
<feature type="transmembrane region" description="Helical" evidence="5">
    <location>
        <begin position="33"/>
        <end position="51"/>
    </location>
</feature>
<evidence type="ECO:0000313" key="7">
    <source>
        <dbReference type="EMBL" id="KAA6326536.1"/>
    </source>
</evidence>
<keyword evidence="2 5" id="KW-0812">Transmembrane</keyword>
<accession>A0A5J4QXR0</accession>
<gene>
    <name evidence="7" type="ORF">EZS27_024368</name>
</gene>
<comment type="subcellular location">
    <subcellularLocation>
        <location evidence="1">Membrane</location>
        <topology evidence="1">Multi-pass membrane protein</topology>
    </subcellularLocation>
</comment>
<evidence type="ECO:0000256" key="1">
    <source>
        <dbReference type="ARBA" id="ARBA00004141"/>
    </source>
</evidence>
<name>A0A5J4QXR0_9ZZZZ</name>
<keyword evidence="4 5" id="KW-0472">Membrane</keyword>
<dbReference type="GO" id="GO:0016020">
    <property type="term" value="C:membrane"/>
    <property type="evidence" value="ECO:0007669"/>
    <property type="project" value="UniProtKB-SubCell"/>
</dbReference>